<evidence type="ECO:0000313" key="1">
    <source>
        <dbReference type="EMBL" id="DAD38140.1"/>
    </source>
</evidence>
<name>A0A822Z048_NELNU</name>
<accession>A0A822Z048</accession>
<organism evidence="1 2">
    <name type="scientific">Nelumbo nucifera</name>
    <name type="common">Sacred lotus</name>
    <dbReference type="NCBI Taxonomy" id="4432"/>
    <lineage>
        <taxon>Eukaryota</taxon>
        <taxon>Viridiplantae</taxon>
        <taxon>Streptophyta</taxon>
        <taxon>Embryophyta</taxon>
        <taxon>Tracheophyta</taxon>
        <taxon>Spermatophyta</taxon>
        <taxon>Magnoliopsida</taxon>
        <taxon>Proteales</taxon>
        <taxon>Nelumbonaceae</taxon>
        <taxon>Nelumbo</taxon>
    </lineage>
</organism>
<keyword evidence="2" id="KW-1185">Reference proteome</keyword>
<gene>
    <name evidence="1" type="ORF">HUJ06_008781</name>
</gene>
<evidence type="ECO:0000313" key="2">
    <source>
        <dbReference type="Proteomes" id="UP000607653"/>
    </source>
</evidence>
<dbReference type="AlphaFoldDB" id="A0A822Z048"/>
<comment type="caution">
    <text evidence="1">The sequence shown here is derived from an EMBL/GenBank/DDBJ whole genome shotgun (WGS) entry which is preliminary data.</text>
</comment>
<proteinExistence type="predicted"/>
<protein>
    <submittedName>
        <fullName evidence="1">Uncharacterized protein</fullName>
    </submittedName>
</protein>
<dbReference type="Proteomes" id="UP000607653">
    <property type="component" value="Unassembled WGS sequence"/>
</dbReference>
<sequence>MVPAAKANLVKAGMEDLGFTVLEEHVERMRMRMRSPTELHSHGHLQIQIAPKKEATDSYQAYNGVLTADYCTKIPLSNH</sequence>
<reference evidence="1 2" key="1">
    <citation type="journal article" date="2020" name="Mol. Biol. Evol.">
        <title>Distinct Expression and Methylation Patterns for Genes with Different Fates following a Single Whole-Genome Duplication in Flowering Plants.</title>
        <authorList>
            <person name="Shi T."/>
            <person name="Rahmani R.S."/>
            <person name="Gugger P.F."/>
            <person name="Wang M."/>
            <person name="Li H."/>
            <person name="Zhang Y."/>
            <person name="Li Z."/>
            <person name="Wang Q."/>
            <person name="Van de Peer Y."/>
            <person name="Marchal K."/>
            <person name="Chen J."/>
        </authorList>
    </citation>
    <scope>NUCLEOTIDE SEQUENCE [LARGE SCALE GENOMIC DNA]</scope>
    <source>
        <tissue evidence="1">Leaf</tissue>
    </source>
</reference>
<dbReference type="EMBL" id="DUZY01000004">
    <property type="protein sequence ID" value="DAD38140.1"/>
    <property type="molecule type" value="Genomic_DNA"/>
</dbReference>